<evidence type="ECO:0000256" key="1">
    <source>
        <dbReference type="ARBA" id="ARBA00022741"/>
    </source>
</evidence>
<evidence type="ECO:0000313" key="8">
    <source>
        <dbReference type="EMBL" id="SDH90613.1"/>
    </source>
</evidence>
<dbReference type="InterPro" id="IPR038718">
    <property type="entry name" value="SNF2-like_sf"/>
</dbReference>
<protein>
    <submittedName>
        <fullName evidence="8">Adenine-specific DNA-methyltransferase</fullName>
    </submittedName>
</protein>
<evidence type="ECO:0000313" key="9">
    <source>
        <dbReference type="Proteomes" id="UP000217076"/>
    </source>
</evidence>
<dbReference type="PROSITE" id="PS51194">
    <property type="entry name" value="HELICASE_CTER"/>
    <property type="match status" value="1"/>
</dbReference>
<keyword evidence="1" id="KW-0547">Nucleotide-binding</keyword>
<keyword evidence="3" id="KW-0347">Helicase</keyword>
<dbReference type="PANTHER" id="PTHR45766">
    <property type="entry name" value="DNA ANNEALING HELICASE AND ENDONUCLEASE ZRANB3 FAMILY MEMBER"/>
    <property type="match status" value="1"/>
</dbReference>
<dbReference type="Gene3D" id="3.40.50.10810">
    <property type="entry name" value="Tandem AAA-ATPase domain"/>
    <property type="match status" value="1"/>
</dbReference>
<dbReference type="InterPro" id="IPR027417">
    <property type="entry name" value="P-loop_NTPase"/>
</dbReference>
<gene>
    <name evidence="8" type="ORF">SAMN05421742_1211</name>
</gene>
<accession>A0A1G8G8B5</accession>
<dbReference type="EMBL" id="FNCV01000021">
    <property type="protein sequence ID" value="SDH90613.1"/>
    <property type="molecule type" value="Genomic_DNA"/>
</dbReference>
<organism evidence="8 9">
    <name type="scientific">Roseospirillum parvum</name>
    <dbReference type="NCBI Taxonomy" id="83401"/>
    <lineage>
        <taxon>Bacteria</taxon>
        <taxon>Pseudomonadati</taxon>
        <taxon>Pseudomonadota</taxon>
        <taxon>Alphaproteobacteria</taxon>
        <taxon>Rhodospirillales</taxon>
        <taxon>Rhodospirillaceae</taxon>
        <taxon>Roseospirillum</taxon>
    </lineage>
</organism>
<dbReference type="OrthoDB" id="9814088at2"/>
<dbReference type="InterPro" id="IPR014001">
    <property type="entry name" value="Helicase_ATP-bd"/>
</dbReference>
<dbReference type="InterPro" id="IPR049730">
    <property type="entry name" value="SNF2/RAD54-like_C"/>
</dbReference>
<dbReference type="Pfam" id="PF00271">
    <property type="entry name" value="Helicase_C"/>
    <property type="match status" value="1"/>
</dbReference>
<reference evidence="9" key="1">
    <citation type="submission" date="2016-10" db="EMBL/GenBank/DDBJ databases">
        <authorList>
            <person name="Varghese N."/>
            <person name="Submissions S."/>
        </authorList>
    </citation>
    <scope>NUCLEOTIDE SEQUENCE [LARGE SCALE GENOMIC DNA]</scope>
    <source>
        <strain evidence="9">930I</strain>
    </source>
</reference>
<evidence type="ECO:0000256" key="3">
    <source>
        <dbReference type="ARBA" id="ARBA00022806"/>
    </source>
</evidence>
<sequence length="890" mass="100933">MITEYHAKLFAHELSKRHSVADAEKLAGALLDAQVDLNPHQVEAALFAFKSPLSKGAILADEVGLGKTIEAGLVLAQKWTEGKRRILVITPANLRKQWSQEIEEKFFLPTLILEAKNYNKMAKDGARRPFEQKKLVICSFQFAARHAEELMAIPWDLVVIDEAHRLRNVYRPDNRIGRALKGALANAPKVLLTATPLQNSLMELYGLVSLIDDYTFGDAKSFRAQYARLSGDGQFDELKTRLTPVCHRTLRRQVLEYIRYTNRIPITEEFIPTEAEQSLYDMVSDYLRRPSLQALPSSQRTLMTLIMRKLLASSTFAIAGALDSLARKLERQLRDDKNLREKLEEELSEDYEEYEEIADEWSDGEDEPELLTAEDIAAIEQEISDLREFRDLAVSISENAKGQALLSALRAGFSKTAELGAAEKAIIFTESRRTQEYLVRLLSENGYDDKLVLFNGSNNDAQSKAIYAAWLEKHKGTDRVTGSRTADIRAALVEYFREDASIMIATEAAAEGINLQFCSIVVNYDLPWNPQRIEQRIGRCHRYGQRYDVVVINFLNKNNAADQRVYELLAEKFQLFSGVFGASDEVLGAIESGVEFEKRIVSIYQNCRSTEEIETEFERLRTEMDENINAAMEDTRRKLLENFDAEVHDRLKINMDKSREYLDRYSRMLWEVTKFELAKAAKFDDDYRTFTLKASPAGVGVPTGAYFMAKSGIDGYRYRLGHPLAQHILSAAASRELDGADITFDYTAWPQKAVAIEPYVGTAGTLVAHKVSVRGADDQDHIILSALTDDGRRIDGNAAMRLFELPAKQQARAELFLPESLSATVQAERQTILDDMAARQARWFDDEMEKLDNWAEDKRAGLKADLKELDDQIKALNRLLKNPMARRAWA</sequence>
<dbReference type="PANTHER" id="PTHR45766:SF6">
    <property type="entry name" value="SWI_SNF-RELATED MATRIX-ASSOCIATED ACTIN-DEPENDENT REGULATOR OF CHROMATIN SUBFAMILY A-LIKE PROTEIN 1"/>
    <property type="match status" value="1"/>
</dbReference>
<keyword evidence="2" id="KW-0378">Hydrolase</keyword>
<dbReference type="SUPFAM" id="SSF52540">
    <property type="entry name" value="P-loop containing nucleoside triphosphate hydrolases"/>
    <property type="match status" value="2"/>
</dbReference>
<feature type="domain" description="Helicase C-terminal" evidence="7">
    <location>
        <begin position="408"/>
        <end position="621"/>
    </location>
</feature>
<dbReference type="Proteomes" id="UP000217076">
    <property type="component" value="Unassembled WGS sequence"/>
</dbReference>
<dbReference type="SMART" id="SM00487">
    <property type="entry name" value="DEXDc"/>
    <property type="match status" value="1"/>
</dbReference>
<dbReference type="InterPro" id="IPR001650">
    <property type="entry name" value="Helicase_C-like"/>
</dbReference>
<dbReference type="GO" id="GO:0004386">
    <property type="term" value="F:helicase activity"/>
    <property type="evidence" value="ECO:0007669"/>
    <property type="project" value="UniProtKB-KW"/>
</dbReference>
<keyword evidence="4" id="KW-0067">ATP-binding</keyword>
<dbReference type="GO" id="GO:0005524">
    <property type="term" value="F:ATP binding"/>
    <property type="evidence" value="ECO:0007669"/>
    <property type="project" value="UniProtKB-KW"/>
</dbReference>
<dbReference type="SMART" id="SM00490">
    <property type="entry name" value="HELICc"/>
    <property type="match status" value="1"/>
</dbReference>
<dbReference type="CDD" id="cd18793">
    <property type="entry name" value="SF2_C_SNF"/>
    <property type="match status" value="1"/>
</dbReference>
<keyword evidence="8" id="KW-0489">Methyltransferase</keyword>
<dbReference type="PROSITE" id="PS51192">
    <property type="entry name" value="HELICASE_ATP_BIND_1"/>
    <property type="match status" value="1"/>
</dbReference>
<dbReference type="Pfam" id="PF00176">
    <property type="entry name" value="SNF2-rel_dom"/>
    <property type="match status" value="1"/>
</dbReference>
<dbReference type="GO" id="GO:0008168">
    <property type="term" value="F:methyltransferase activity"/>
    <property type="evidence" value="ECO:0007669"/>
    <property type="project" value="UniProtKB-KW"/>
</dbReference>
<evidence type="ECO:0000259" key="6">
    <source>
        <dbReference type="PROSITE" id="PS51192"/>
    </source>
</evidence>
<keyword evidence="5" id="KW-0175">Coiled coil</keyword>
<keyword evidence="8" id="KW-0808">Transferase</keyword>
<feature type="coiled-coil region" evidence="5">
    <location>
        <begin position="322"/>
        <end position="360"/>
    </location>
</feature>
<evidence type="ECO:0000256" key="4">
    <source>
        <dbReference type="ARBA" id="ARBA00022840"/>
    </source>
</evidence>
<keyword evidence="9" id="KW-1185">Reference proteome</keyword>
<evidence type="ECO:0000256" key="5">
    <source>
        <dbReference type="SAM" id="Coils"/>
    </source>
</evidence>
<dbReference type="Gene3D" id="3.40.50.300">
    <property type="entry name" value="P-loop containing nucleotide triphosphate hydrolases"/>
    <property type="match status" value="1"/>
</dbReference>
<feature type="domain" description="Helicase ATP-binding" evidence="6">
    <location>
        <begin position="48"/>
        <end position="214"/>
    </location>
</feature>
<dbReference type="STRING" id="83401.SAMN05421742_1211"/>
<evidence type="ECO:0000259" key="7">
    <source>
        <dbReference type="PROSITE" id="PS51194"/>
    </source>
</evidence>
<dbReference type="InterPro" id="IPR057342">
    <property type="entry name" value="DEXDc_RapA"/>
</dbReference>
<dbReference type="GO" id="GO:0016787">
    <property type="term" value="F:hydrolase activity"/>
    <property type="evidence" value="ECO:0007669"/>
    <property type="project" value="UniProtKB-KW"/>
</dbReference>
<proteinExistence type="predicted"/>
<dbReference type="GO" id="GO:0032259">
    <property type="term" value="P:methylation"/>
    <property type="evidence" value="ECO:0007669"/>
    <property type="project" value="UniProtKB-KW"/>
</dbReference>
<dbReference type="InterPro" id="IPR000330">
    <property type="entry name" value="SNF2_N"/>
</dbReference>
<evidence type="ECO:0000256" key="2">
    <source>
        <dbReference type="ARBA" id="ARBA00022801"/>
    </source>
</evidence>
<dbReference type="RefSeq" id="WP_092622006.1">
    <property type="nucleotide sequence ID" value="NZ_FNCV01000021.1"/>
</dbReference>
<dbReference type="AlphaFoldDB" id="A0A1G8G8B5"/>
<name>A0A1G8G8B5_9PROT</name>
<dbReference type="CDD" id="cd18011">
    <property type="entry name" value="DEXDc_RapA"/>
    <property type="match status" value="1"/>
</dbReference>